<feature type="region of interest" description="Disordered" evidence="1">
    <location>
        <begin position="1"/>
        <end position="64"/>
    </location>
</feature>
<keyword evidence="3" id="KW-1185">Reference proteome</keyword>
<comment type="caution">
    <text evidence="2">The sequence shown here is derived from an EMBL/GenBank/DDBJ whole genome shotgun (WGS) entry which is preliminary data.</text>
</comment>
<sequence length="64" mass="6071">MGDGGQGKERDDGEVRLRAGGGGGGGGGGSGGARQGAGPERATGPEAEGGVRELPCRAFGGLME</sequence>
<dbReference type="EMBL" id="CABDUW010003087">
    <property type="protein sequence ID" value="VTJ88688.1"/>
    <property type="molecule type" value="Genomic_DNA"/>
</dbReference>
<accession>A0A5E4D3X1</accession>
<evidence type="ECO:0000313" key="3">
    <source>
        <dbReference type="Proteomes" id="UP000335636"/>
    </source>
</evidence>
<dbReference type="Proteomes" id="UP000335636">
    <property type="component" value="Unassembled WGS sequence"/>
</dbReference>
<gene>
    <name evidence="2" type="ORF">MONAX_5E012812</name>
</gene>
<feature type="compositionally biased region" description="Gly residues" evidence="1">
    <location>
        <begin position="19"/>
        <end position="35"/>
    </location>
</feature>
<evidence type="ECO:0000313" key="2">
    <source>
        <dbReference type="EMBL" id="VTJ88688.1"/>
    </source>
</evidence>
<dbReference type="AlphaFoldDB" id="A0A5E4D3X1"/>
<protein>
    <submittedName>
        <fullName evidence="2">Uncharacterized protein</fullName>
    </submittedName>
</protein>
<feature type="compositionally biased region" description="Basic and acidic residues" evidence="1">
    <location>
        <begin position="1"/>
        <end position="17"/>
    </location>
</feature>
<proteinExistence type="predicted"/>
<name>A0A5E4D3X1_MARMO</name>
<evidence type="ECO:0000256" key="1">
    <source>
        <dbReference type="SAM" id="MobiDB-lite"/>
    </source>
</evidence>
<organism evidence="2 3">
    <name type="scientific">Marmota monax</name>
    <name type="common">Woodchuck</name>
    <dbReference type="NCBI Taxonomy" id="9995"/>
    <lineage>
        <taxon>Eukaryota</taxon>
        <taxon>Metazoa</taxon>
        <taxon>Chordata</taxon>
        <taxon>Craniata</taxon>
        <taxon>Vertebrata</taxon>
        <taxon>Euteleostomi</taxon>
        <taxon>Mammalia</taxon>
        <taxon>Eutheria</taxon>
        <taxon>Euarchontoglires</taxon>
        <taxon>Glires</taxon>
        <taxon>Rodentia</taxon>
        <taxon>Sciuromorpha</taxon>
        <taxon>Sciuridae</taxon>
        <taxon>Xerinae</taxon>
        <taxon>Marmotini</taxon>
        <taxon>Marmota</taxon>
    </lineage>
</organism>
<reference evidence="2" key="1">
    <citation type="submission" date="2019-04" db="EMBL/GenBank/DDBJ databases">
        <authorList>
            <person name="Alioto T."/>
            <person name="Alioto T."/>
        </authorList>
    </citation>
    <scope>NUCLEOTIDE SEQUENCE [LARGE SCALE GENOMIC DNA]</scope>
</reference>